<accession>A0ABQ1H583</accession>
<keyword evidence="1" id="KW-0175">Coiled coil</keyword>
<gene>
    <name evidence="3" type="ORF">GCM10007416_35420</name>
</gene>
<keyword evidence="4" id="KW-1185">Reference proteome</keyword>
<organism evidence="3 4">
    <name type="scientific">Kroppenstedtia guangzhouensis</name>
    <dbReference type="NCBI Taxonomy" id="1274356"/>
    <lineage>
        <taxon>Bacteria</taxon>
        <taxon>Bacillati</taxon>
        <taxon>Bacillota</taxon>
        <taxon>Bacilli</taxon>
        <taxon>Bacillales</taxon>
        <taxon>Thermoactinomycetaceae</taxon>
        <taxon>Kroppenstedtia</taxon>
    </lineage>
</organism>
<evidence type="ECO:0000259" key="2">
    <source>
        <dbReference type="Pfam" id="PF13408"/>
    </source>
</evidence>
<sequence>MVVVKKKNRKPSGKTFTYWYYRCSTYLNDGKTGCTGQTIRRENLEEIVFNDLENELKKWRNDREFWENFSLVDHTEKEISREIENVERRIKKLNKDVKDLFDQRDLFDEEMYRGVMQDKRKEIENARQQRDELKERLENGERESINIEEIREKIEDYFSGKLNPTDAANTFIQQVIVNKEAGTIKIEYILDDRR</sequence>
<feature type="domain" description="Recombinase zinc beta ribbon" evidence="2">
    <location>
        <begin position="1"/>
        <end position="52"/>
    </location>
</feature>
<comment type="caution">
    <text evidence="3">The sequence shown here is derived from an EMBL/GenBank/DDBJ whole genome shotgun (WGS) entry which is preliminary data.</text>
</comment>
<dbReference type="Proteomes" id="UP000617979">
    <property type="component" value="Unassembled WGS sequence"/>
</dbReference>
<evidence type="ECO:0000313" key="4">
    <source>
        <dbReference type="Proteomes" id="UP000617979"/>
    </source>
</evidence>
<protein>
    <recommendedName>
        <fullName evidence="2">Recombinase zinc beta ribbon domain-containing protein</fullName>
    </recommendedName>
</protein>
<dbReference type="EMBL" id="BMEX01000041">
    <property type="protein sequence ID" value="GGA59222.1"/>
    <property type="molecule type" value="Genomic_DNA"/>
</dbReference>
<evidence type="ECO:0000313" key="3">
    <source>
        <dbReference type="EMBL" id="GGA59222.1"/>
    </source>
</evidence>
<proteinExistence type="predicted"/>
<name>A0ABQ1H583_9BACL</name>
<feature type="coiled-coil region" evidence="1">
    <location>
        <begin position="49"/>
        <end position="150"/>
    </location>
</feature>
<reference evidence="4" key="1">
    <citation type="journal article" date="2019" name="Int. J. Syst. Evol. Microbiol.">
        <title>The Global Catalogue of Microorganisms (GCM) 10K type strain sequencing project: providing services to taxonomists for standard genome sequencing and annotation.</title>
        <authorList>
            <consortium name="The Broad Institute Genomics Platform"/>
            <consortium name="The Broad Institute Genome Sequencing Center for Infectious Disease"/>
            <person name="Wu L."/>
            <person name="Ma J."/>
        </authorList>
    </citation>
    <scope>NUCLEOTIDE SEQUENCE [LARGE SCALE GENOMIC DNA]</scope>
    <source>
        <strain evidence="4">CGMCC 1.12404</strain>
    </source>
</reference>
<dbReference type="Pfam" id="PF13408">
    <property type="entry name" value="Zn_ribbon_recom"/>
    <property type="match status" value="1"/>
</dbReference>
<evidence type="ECO:0000256" key="1">
    <source>
        <dbReference type="SAM" id="Coils"/>
    </source>
</evidence>
<dbReference type="InterPro" id="IPR025827">
    <property type="entry name" value="Zn_ribbon_recom_dom"/>
</dbReference>